<evidence type="ECO:0000313" key="1">
    <source>
        <dbReference type="EMBL" id="RVU95453.1"/>
    </source>
</evidence>
<dbReference type="EMBL" id="PDXQ01000001">
    <property type="protein sequence ID" value="TRZ33817.1"/>
    <property type="molecule type" value="Genomic_DNA"/>
</dbReference>
<dbReference type="AlphaFoldDB" id="A0A2N8PW23"/>
<evidence type="ECO:0000313" key="2">
    <source>
        <dbReference type="EMBL" id="TRZ33817.1"/>
    </source>
</evidence>
<name>A0A2N8PW23_ENTAV</name>
<reference evidence="2 4" key="1">
    <citation type="submission" date="2017-10" db="EMBL/GenBank/DDBJ databases">
        <title>FDA dAtabase for Regulatory Grade micrObial Sequences (FDA-ARGOS): Supporting development and validation of Infectious Disease Dx tests.</title>
        <authorList>
            <person name="Campos J."/>
            <person name="Goldberg B."/>
            <person name="Tallon L.J."/>
            <person name="Sadzewicz L."/>
            <person name="Sengamalay N."/>
            <person name="Ott S."/>
            <person name="Godinez A."/>
            <person name="Nagaraj S."/>
            <person name="Vyas G."/>
            <person name="Aluvathingal J."/>
            <person name="Nadendla S."/>
            <person name="Geyer C."/>
            <person name="Nandy P."/>
            <person name="Hobson J."/>
            <person name="Sichtig H."/>
        </authorList>
    </citation>
    <scope>NUCLEOTIDE SEQUENCE [LARGE SCALE GENOMIC DNA]</scope>
    <source>
        <strain evidence="2 4">FDAARGOS_185</strain>
    </source>
</reference>
<protein>
    <submittedName>
        <fullName evidence="2">Uncharacterized protein</fullName>
    </submittedName>
</protein>
<dbReference type="RefSeq" id="WP_049221504.1">
    <property type="nucleotide sequence ID" value="NZ_CABGUH010000005.1"/>
</dbReference>
<gene>
    <name evidence="2" type="ORF">AUF17_06870</name>
    <name evidence="1" type="ORF">EK398_11765</name>
</gene>
<evidence type="ECO:0000313" key="3">
    <source>
        <dbReference type="Proteomes" id="UP000288388"/>
    </source>
</evidence>
<dbReference type="Proteomes" id="UP000288388">
    <property type="component" value="Unassembled WGS sequence"/>
</dbReference>
<proteinExistence type="predicted"/>
<dbReference type="EMBL" id="RYZS01000001">
    <property type="protein sequence ID" value="RVU95453.1"/>
    <property type="molecule type" value="Genomic_DNA"/>
</dbReference>
<sequence length="90" mass="10689">MRGTVSTDQRVYHYESPFLKQGEHGLTLSQLRAQFIKELLNNPRAKYVTENYALEKEHRRINVWKKDGKTLSEDELLRIDTIIPRIFETN</sequence>
<reference evidence="1 3" key="2">
    <citation type="submission" date="2018-12" db="EMBL/GenBank/DDBJ databases">
        <title>A novel vanA-carrying plasmid in a clinical isolate of Enterococcus avium.</title>
        <authorList>
            <person name="Bernasconi O.J."/>
            <person name="Luzzaro F."/>
            <person name="Endimiani A."/>
        </authorList>
    </citation>
    <scope>NUCLEOTIDE SEQUENCE [LARGE SCALE GENOMIC DNA]</scope>
    <source>
        <strain evidence="1 3">LC0559/18</strain>
    </source>
</reference>
<evidence type="ECO:0000313" key="4">
    <source>
        <dbReference type="Proteomes" id="UP000316316"/>
    </source>
</evidence>
<comment type="caution">
    <text evidence="2">The sequence shown here is derived from an EMBL/GenBank/DDBJ whole genome shotgun (WGS) entry which is preliminary data.</text>
</comment>
<dbReference type="GeneID" id="69568262"/>
<organism evidence="2 4">
    <name type="scientific">Enterococcus avium</name>
    <name type="common">Streptococcus avium</name>
    <dbReference type="NCBI Taxonomy" id="33945"/>
    <lineage>
        <taxon>Bacteria</taxon>
        <taxon>Bacillati</taxon>
        <taxon>Bacillota</taxon>
        <taxon>Bacilli</taxon>
        <taxon>Lactobacillales</taxon>
        <taxon>Enterococcaceae</taxon>
        <taxon>Enterococcus</taxon>
    </lineage>
</organism>
<dbReference type="Proteomes" id="UP000316316">
    <property type="component" value="Unassembled WGS sequence"/>
</dbReference>
<accession>A0A2N8PW23</accession>